<evidence type="ECO:0000256" key="1">
    <source>
        <dbReference type="ARBA" id="ARBA00004586"/>
    </source>
</evidence>
<dbReference type="GO" id="GO:0008289">
    <property type="term" value="F:lipid binding"/>
    <property type="evidence" value="ECO:0007669"/>
    <property type="project" value="UniProtKB-KW"/>
</dbReference>
<feature type="compositionally biased region" description="Basic residues" evidence="9">
    <location>
        <begin position="532"/>
        <end position="547"/>
    </location>
</feature>
<feature type="compositionally biased region" description="Basic residues" evidence="9">
    <location>
        <begin position="555"/>
        <end position="579"/>
    </location>
</feature>
<dbReference type="InterPro" id="IPR031468">
    <property type="entry name" value="SMP_LBD"/>
</dbReference>
<evidence type="ECO:0000256" key="8">
    <source>
        <dbReference type="ARBA" id="ARBA00023136"/>
    </source>
</evidence>
<evidence type="ECO:0000259" key="11">
    <source>
        <dbReference type="PROSITE" id="PS51847"/>
    </source>
</evidence>
<dbReference type="CDD" id="cd21675">
    <property type="entry name" value="SMP_TEX2"/>
    <property type="match status" value="1"/>
</dbReference>
<reference evidence="12 13" key="1">
    <citation type="journal article" date="2018" name="BMC Genomics">
        <title>Genomic comparison of Trypanosoma conorhini and Trypanosoma rangeli to Trypanosoma cruzi strains of high and low virulence.</title>
        <authorList>
            <person name="Bradwell K.R."/>
            <person name="Koparde V.N."/>
            <person name="Matveyev A.V."/>
            <person name="Serrano M.G."/>
            <person name="Alves J.M."/>
            <person name="Parikh H."/>
            <person name="Huang B."/>
            <person name="Lee V."/>
            <person name="Espinosa-Alvarez O."/>
            <person name="Ortiz P.A."/>
            <person name="Costa-Martins A.G."/>
            <person name="Teixeira M.M."/>
            <person name="Buck G.A."/>
        </authorList>
    </citation>
    <scope>NUCLEOTIDE SEQUENCE [LARGE SCALE GENOMIC DNA]</scope>
    <source>
        <strain evidence="12 13">025E</strain>
    </source>
</reference>
<dbReference type="PANTHER" id="PTHR13466:SF1">
    <property type="entry name" value="SMP-LTD DOMAIN-CONTAINING PROTEIN"/>
    <property type="match status" value="1"/>
</dbReference>
<evidence type="ECO:0000256" key="6">
    <source>
        <dbReference type="ARBA" id="ARBA00023055"/>
    </source>
</evidence>
<feature type="domain" description="SMP-LTD" evidence="11">
    <location>
        <begin position="289"/>
        <end position="485"/>
    </location>
</feature>
<dbReference type="AlphaFoldDB" id="A0A422Q8R5"/>
<gene>
    <name evidence="12" type="ORF">Tco025E_01328</name>
</gene>
<name>A0A422Q8R5_9TRYP</name>
<dbReference type="EMBL" id="MKKU01000045">
    <property type="protein sequence ID" value="RNF26368.1"/>
    <property type="molecule type" value="Genomic_DNA"/>
</dbReference>
<keyword evidence="7" id="KW-0446">Lipid-binding</keyword>
<evidence type="ECO:0000256" key="9">
    <source>
        <dbReference type="SAM" id="MobiDB-lite"/>
    </source>
</evidence>
<evidence type="ECO:0000256" key="3">
    <source>
        <dbReference type="ARBA" id="ARBA00022692"/>
    </source>
</evidence>
<feature type="region of interest" description="Disordered" evidence="9">
    <location>
        <begin position="509"/>
        <end position="596"/>
    </location>
</feature>
<keyword evidence="8 10" id="KW-0472">Membrane</keyword>
<protein>
    <recommendedName>
        <fullName evidence="11">SMP-LTD domain-containing protein</fullName>
    </recommendedName>
</protein>
<evidence type="ECO:0000256" key="4">
    <source>
        <dbReference type="ARBA" id="ARBA00022824"/>
    </source>
</evidence>
<dbReference type="Proteomes" id="UP000284403">
    <property type="component" value="Unassembled WGS sequence"/>
</dbReference>
<accession>A0A422Q8R5</accession>
<evidence type="ECO:0000256" key="2">
    <source>
        <dbReference type="ARBA" id="ARBA00022448"/>
    </source>
</evidence>
<dbReference type="OrthoDB" id="26740at2759"/>
<proteinExistence type="predicted"/>
<dbReference type="RefSeq" id="XP_029231574.1">
    <property type="nucleotide sequence ID" value="XM_029368266.1"/>
</dbReference>
<sequence length="596" mass="67856">MTSWVPFLCGIAGGAATTLFFLSFLFLKLEQLLARVVGRKEARLRRRVATVASGEASLWKVEEICRMARYDGDIMGPVILVRAVLFGKTISVYRIDRSHRSDDGDHTIIEAEHLIGKINAATVTSTSEKLSKYHRHTDTTTRQAPLRGKCLILRRKEGQPLFQEDPVLQLSRQQRRQQRQQEEEEAAKRRDHPHHHRHHQHRHRVDDHGVGEGGSAEGGGEAQRGDVDSDENGLMRPGALDLDELDNDESFDAWTAVLFKFPTRRELERWYNLLQATPQSEEWRVFIKHLPSLDAFNLVVARLFFENTRTSGLQDLLIGKIRRKLRRVSCKLPKHIHGEILLTQLELGGEIPLIRGVGEPTVSPNGEVELDFDFLYRGGLKLGLRFAITFRGVRVPDIIFNIKILELSSHMRLSVGPPPSAKIWVGAPRPPQLRLEFAQEVASHDGILNAVLKLMPDMSDFASNVVKVMLFEDMVLPSMEDLPLPCFSYSPPPRRRARRCLTRTARAPLRWTAPRRRARTPPFPPLPPPPVGRRHPRSPMLGRRCRSPRAERCTRRCRRSWRRASRRPPRPPRGGRRTRSPASHGAARGSRPSRAL</sequence>
<dbReference type="PANTHER" id="PTHR13466">
    <property type="entry name" value="TEX2 PROTEIN-RELATED"/>
    <property type="match status" value="1"/>
</dbReference>
<organism evidence="12 13">
    <name type="scientific">Trypanosoma conorhini</name>
    <dbReference type="NCBI Taxonomy" id="83891"/>
    <lineage>
        <taxon>Eukaryota</taxon>
        <taxon>Discoba</taxon>
        <taxon>Euglenozoa</taxon>
        <taxon>Kinetoplastea</taxon>
        <taxon>Metakinetoplastina</taxon>
        <taxon>Trypanosomatida</taxon>
        <taxon>Trypanosomatidae</taxon>
        <taxon>Trypanosoma</taxon>
    </lineage>
</organism>
<keyword evidence="6" id="KW-0445">Lipid transport</keyword>
<evidence type="ECO:0000256" key="10">
    <source>
        <dbReference type="SAM" id="Phobius"/>
    </source>
</evidence>
<dbReference type="PROSITE" id="PS51847">
    <property type="entry name" value="SMP"/>
    <property type="match status" value="1"/>
</dbReference>
<keyword evidence="4" id="KW-0256">Endoplasmic reticulum</keyword>
<keyword evidence="3 10" id="KW-0812">Transmembrane</keyword>
<dbReference type="GeneID" id="40314939"/>
<dbReference type="GO" id="GO:0005789">
    <property type="term" value="C:endoplasmic reticulum membrane"/>
    <property type="evidence" value="ECO:0007669"/>
    <property type="project" value="UniProtKB-SubCell"/>
</dbReference>
<feature type="compositionally biased region" description="Pro residues" evidence="9">
    <location>
        <begin position="521"/>
        <end position="531"/>
    </location>
</feature>
<keyword evidence="5 10" id="KW-1133">Transmembrane helix</keyword>
<evidence type="ECO:0000256" key="7">
    <source>
        <dbReference type="ARBA" id="ARBA00023121"/>
    </source>
</evidence>
<feature type="transmembrane region" description="Helical" evidence="10">
    <location>
        <begin position="7"/>
        <end position="27"/>
    </location>
</feature>
<feature type="compositionally biased region" description="Basic residues" evidence="9">
    <location>
        <begin position="189"/>
        <end position="203"/>
    </location>
</feature>
<keyword evidence="13" id="KW-1185">Reference proteome</keyword>
<comment type="subcellular location">
    <subcellularLocation>
        <location evidence="1">Endoplasmic reticulum membrane</location>
    </subcellularLocation>
</comment>
<feature type="compositionally biased region" description="Gly residues" evidence="9">
    <location>
        <begin position="211"/>
        <end position="222"/>
    </location>
</feature>
<evidence type="ECO:0000313" key="12">
    <source>
        <dbReference type="EMBL" id="RNF26368.1"/>
    </source>
</evidence>
<evidence type="ECO:0000256" key="5">
    <source>
        <dbReference type="ARBA" id="ARBA00022989"/>
    </source>
</evidence>
<comment type="caution">
    <text evidence="12">The sequence shown here is derived from an EMBL/GenBank/DDBJ whole genome shotgun (WGS) entry which is preliminary data.</text>
</comment>
<keyword evidence="2" id="KW-0813">Transport</keyword>
<feature type="region of interest" description="Disordered" evidence="9">
    <location>
        <begin position="162"/>
        <end position="242"/>
    </location>
</feature>
<evidence type="ECO:0000313" key="13">
    <source>
        <dbReference type="Proteomes" id="UP000284403"/>
    </source>
</evidence>
<dbReference type="GO" id="GO:0006869">
    <property type="term" value="P:lipid transport"/>
    <property type="evidence" value="ECO:0007669"/>
    <property type="project" value="UniProtKB-KW"/>
</dbReference>